<sequence>MSYRLAVCNNKGGVGKTNEVINLAVFLVTLFMLRVRIVDLDPQADSSAALGFEVKDEEDAPSIYDAITDAYQRQRLVTGTAAKAIQACRWDVPWRDKLTFIPSRFDLEEANAVAPNLDHYLRLRAALEGTDDDVDVTLYDCPPSLGVLPQMAWADADDVMLVTQPSFRSYRGLKRTEAQLYYVRDKLLVPDLDIVGFVINAVREQTTNHQHWSKRIINEFGENRHWGTVPLRATLSRLDDQLKPVAFLDDGAEKAALTAHYEPIARRIHQLATTTINQEI</sequence>
<feature type="transmembrane region" description="Helical" evidence="1">
    <location>
        <begin position="20"/>
        <end position="37"/>
    </location>
</feature>
<dbReference type="EMBL" id="RSEC01000002">
    <property type="protein sequence ID" value="RSD26450.1"/>
    <property type="molecule type" value="Genomic_DNA"/>
</dbReference>
<keyword evidence="1" id="KW-0812">Transmembrane</keyword>
<keyword evidence="1" id="KW-0472">Membrane</keyword>
<protein>
    <submittedName>
        <fullName evidence="3">ParA family protein</fullName>
    </submittedName>
</protein>
<dbReference type="AlphaFoldDB" id="A0A3R9FW11"/>
<feature type="domain" description="AAA" evidence="2">
    <location>
        <begin position="5"/>
        <end position="186"/>
    </location>
</feature>
<dbReference type="InterPro" id="IPR027417">
    <property type="entry name" value="P-loop_NTPase"/>
</dbReference>
<evidence type="ECO:0000256" key="1">
    <source>
        <dbReference type="SAM" id="Phobius"/>
    </source>
</evidence>
<accession>A0A3R9FW11</accession>
<dbReference type="CDD" id="cd02042">
    <property type="entry name" value="ParAB_family"/>
    <property type="match status" value="1"/>
</dbReference>
<gene>
    <name evidence="3" type="ORF">EIY87_00245</name>
</gene>
<evidence type="ECO:0000259" key="2">
    <source>
        <dbReference type="Pfam" id="PF13614"/>
    </source>
</evidence>
<dbReference type="Proteomes" id="UP000267081">
    <property type="component" value="Unassembled WGS sequence"/>
</dbReference>
<dbReference type="InterPro" id="IPR025669">
    <property type="entry name" value="AAA_dom"/>
</dbReference>
<dbReference type="Pfam" id="PF13614">
    <property type="entry name" value="AAA_31"/>
    <property type="match status" value="1"/>
</dbReference>
<evidence type="ECO:0000313" key="3">
    <source>
        <dbReference type="EMBL" id="RSD26450.1"/>
    </source>
</evidence>
<dbReference type="PANTHER" id="PTHR13696">
    <property type="entry name" value="P-LOOP CONTAINING NUCLEOSIDE TRIPHOSPHATE HYDROLASE"/>
    <property type="match status" value="1"/>
</dbReference>
<dbReference type="Gene3D" id="3.40.50.300">
    <property type="entry name" value="P-loop containing nucleotide triphosphate hydrolases"/>
    <property type="match status" value="1"/>
</dbReference>
<name>A0A3R9FW11_9PSEU</name>
<reference evidence="3 4" key="1">
    <citation type="submission" date="2018-12" db="EMBL/GenBank/DDBJ databases">
        <title>Amycolatopsis eburnea sp. nov. actinomycete associate with arbuscular mycorrhiza fungal spore.</title>
        <authorList>
            <person name="Lumyong S."/>
            <person name="Chaiya L."/>
        </authorList>
    </citation>
    <scope>NUCLEOTIDE SEQUENCE [LARGE SCALE GENOMIC DNA]</scope>
    <source>
        <strain evidence="3 4">GLM-1</strain>
    </source>
</reference>
<comment type="caution">
    <text evidence="3">The sequence shown here is derived from an EMBL/GenBank/DDBJ whole genome shotgun (WGS) entry which is preliminary data.</text>
</comment>
<proteinExistence type="predicted"/>
<dbReference type="RefSeq" id="WP_125305582.1">
    <property type="nucleotide sequence ID" value="NZ_RSEC01000002.1"/>
</dbReference>
<dbReference type="OrthoDB" id="4537985at2"/>
<evidence type="ECO:0000313" key="4">
    <source>
        <dbReference type="Proteomes" id="UP000267081"/>
    </source>
</evidence>
<dbReference type="PANTHER" id="PTHR13696:SF52">
    <property type="entry name" value="PARA FAMILY PROTEIN CT_582"/>
    <property type="match status" value="1"/>
</dbReference>
<dbReference type="SUPFAM" id="SSF52540">
    <property type="entry name" value="P-loop containing nucleoside triphosphate hydrolases"/>
    <property type="match status" value="1"/>
</dbReference>
<dbReference type="InterPro" id="IPR050678">
    <property type="entry name" value="DNA_Partitioning_ATPase"/>
</dbReference>
<keyword evidence="1" id="KW-1133">Transmembrane helix</keyword>
<organism evidence="3 4">
    <name type="scientific">Amycolatopsis eburnea</name>
    <dbReference type="NCBI Taxonomy" id="2267691"/>
    <lineage>
        <taxon>Bacteria</taxon>
        <taxon>Bacillati</taxon>
        <taxon>Actinomycetota</taxon>
        <taxon>Actinomycetes</taxon>
        <taxon>Pseudonocardiales</taxon>
        <taxon>Pseudonocardiaceae</taxon>
        <taxon>Amycolatopsis</taxon>
    </lineage>
</organism>
<keyword evidence="4" id="KW-1185">Reference proteome</keyword>